<dbReference type="Pfam" id="PF00730">
    <property type="entry name" value="HhH-GPD"/>
    <property type="match status" value="1"/>
</dbReference>
<dbReference type="InterPro" id="IPR051912">
    <property type="entry name" value="Alkylbase_DNA_Glycosylase/TA"/>
</dbReference>
<dbReference type="GO" id="GO:0032993">
    <property type="term" value="C:protein-DNA complex"/>
    <property type="evidence" value="ECO:0007669"/>
    <property type="project" value="TreeGrafter"/>
</dbReference>
<dbReference type="AlphaFoldDB" id="Q2FMK1"/>
<evidence type="ECO:0000259" key="4">
    <source>
        <dbReference type="SMART" id="SM00478"/>
    </source>
</evidence>
<dbReference type="GO" id="GO:0005737">
    <property type="term" value="C:cytoplasm"/>
    <property type="evidence" value="ECO:0007669"/>
    <property type="project" value="TreeGrafter"/>
</dbReference>
<sequence length="309" mass="35159">MNPIPLYPKYPFSLHWSAIIFSNHDPMVRTYSNHAFSFTALLSNGPFVLTVNQTDPFEKTPLTLSIWSDKAVRAQDTCEASDLITWYFALNDNLMDFLDAICSDPVMKSLAHRLDGLRSPATPTVFEALIDSVIEQQISLSVARSLEYRFIRQFGRTCFVNGDLHYCYPLPEDLAGLEPSDFRRCGFTSRKGEYIRDISRSIEKGNLDLESFKKVRDNADIVEALCQIRGIGRWTAELTMLRGLHRMDAFPADDIALRRMISRWYHNGKKISASEAVKTAEQWGEYKGLASFYLEVAEYCGIIPGVRSI</sequence>
<dbReference type="InParanoid" id="Q2FMK1"/>
<dbReference type="EnsemblBacteria" id="ABD40282">
    <property type="protein sequence ID" value="ABD40282"/>
    <property type="gene ID" value="Mhun_0522"/>
</dbReference>
<dbReference type="InterPro" id="IPR023170">
    <property type="entry name" value="HhH_base_excis_C"/>
</dbReference>
<dbReference type="Gene3D" id="1.10.1670.10">
    <property type="entry name" value="Helix-hairpin-Helix base-excision DNA repair enzymes (C-terminal)"/>
    <property type="match status" value="1"/>
</dbReference>
<dbReference type="eggNOG" id="arCOG00464">
    <property type="taxonomic scope" value="Archaea"/>
</dbReference>
<evidence type="ECO:0000256" key="2">
    <source>
        <dbReference type="ARBA" id="ARBA00022763"/>
    </source>
</evidence>
<reference evidence="6" key="1">
    <citation type="journal article" date="2016" name="Stand. Genomic Sci.">
        <title>Complete genome sequence of Methanospirillum hungatei type strain JF1.</title>
        <authorList>
            <person name="Gunsalus R.P."/>
            <person name="Cook L.E."/>
            <person name="Crable B."/>
            <person name="Rohlin L."/>
            <person name="McDonald E."/>
            <person name="Mouttaki H."/>
            <person name="Sieber J.R."/>
            <person name="Poweleit N."/>
            <person name="Zhou H."/>
            <person name="Lapidus A.L."/>
            <person name="Daligault H.E."/>
            <person name="Land M."/>
            <person name="Gilna P."/>
            <person name="Ivanova N."/>
            <person name="Kyrpides N."/>
            <person name="Culley D.E."/>
            <person name="McInerney M.J."/>
        </authorList>
    </citation>
    <scope>NUCLEOTIDE SEQUENCE [LARGE SCALE GENOMIC DNA]</scope>
    <source>
        <strain evidence="6">ATCC 27890 / DSM 864 / NBRC 100397 / JF-1</strain>
    </source>
</reference>
<name>Q2FMK1_METHJ</name>
<dbReference type="InterPro" id="IPR011257">
    <property type="entry name" value="DNA_glycosylase"/>
</dbReference>
<accession>Q2FMK1</accession>
<evidence type="ECO:0000313" key="6">
    <source>
        <dbReference type="Proteomes" id="UP000001941"/>
    </source>
</evidence>
<keyword evidence="2" id="KW-0227">DNA damage</keyword>
<dbReference type="InterPro" id="IPR037046">
    <property type="entry name" value="AlkA_N_sf"/>
</dbReference>
<dbReference type="STRING" id="323259.Mhun_0522"/>
<dbReference type="KEGG" id="mhu:Mhun_0522"/>
<dbReference type="PANTHER" id="PTHR43003:SF5">
    <property type="entry name" value="DNA-3-METHYLADENINE GLYCOSYLASE"/>
    <property type="match status" value="1"/>
</dbReference>
<protein>
    <submittedName>
        <fullName evidence="5">HhH-GPD</fullName>
    </submittedName>
</protein>
<keyword evidence="3" id="KW-0234">DNA repair</keyword>
<feature type="domain" description="HhH-GPD" evidence="4">
    <location>
        <begin position="134"/>
        <end position="299"/>
    </location>
</feature>
<dbReference type="PANTHER" id="PTHR43003">
    <property type="entry name" value="DNA-3-METHYLADENINE GLYCOSYLASE"/>
    <property type="match status" value="1"/>
</dbReference>
<dbReference type="SUPFAM" id="SSF48150">
    <property type="entry name" value="DNA-glycosylase"/>
    <property type="match status" value="1"/>
</dbReference>
<evidence type="ECO:0000313" key="5">
    <source>
        <dbReference type="EMBL" id="ABD40282.1"/>
    </source>
</evidence>
<dbReference type="GO" id="GO:0006285">
    <property type="term" value="P:base-excision repair, AP site formation"/>
    <property type="evidence" value="ECO:0007669"/>
    <property type="project" value="TreeGrafter"/>
</dbReference>
<dbReference type="Gene3D" id="1.10.340.30">
    <property type="entry name" value="Hypothetical protein, domain 2"/>
    <property type="match status" value="1"/>
</dbReference>
<dbReference type="EMBL" id="CP000254">
    <property type="protein sequence ID" value="ABD40282.1"/>
    <property type="molecule type" value="Genomic_DNA"/>
</dbReference>
<dbReference type="Proteomes" id="UP000001941">
    <property type="component" value="Chromosome"/>
</dbReference>
<keyword evidence="6" id="KW-1185">Reference proteome</keyword>
<dbReference type="GO" id="GO:0006307">
    <property type="term" value="P:DNA alkylation repair"/>
    <property type="evidence" value="ECO:0007669"/>
    <property type="project" value="TreeGrafter"/>
</dbReference>
<dbReference type="GO" id="GO:0032131">
    <property type="term" value="F:alkylated DNA binding"/>
    <property type="evidence" value="ECO:0007669"/>
    <property type="project" value="TreeGrafter"/>
</dbReference>
<gene>
    <name evidence="5" type="ordered locus">Mhun_0522</name>
</gene>
<dbReference type="GO" id="GO:0008725">
    <property type="term" value="F:DNA-3-methyladenine glycosylase activity"/>
    <property type="evidence" value="ECO:0007669"/>
    <property type="project" value="TreeGrafter"/>
</dbReference>
<organism evidence="5 6">
    <name type="scientific">Methanospirillum hungatei JF-1 (strain ATCC 27890 / DSM 864 / NBRC 100397 / JF-1)</name>
    <dbReference type="NCBI Taxonomy" id="323259"/>
    <lineage>
        <taxon>Archaea</taxon>
        <taxon>Methanobacteriati</taxon>
        <taxon>Methanobacteriota</taxon>
        <taxon>Stenosarchaea group</taxon>
        <taxon>Methanomicrobia</taxon>
        <taxon>Methanomicrobiales</taxon>
        <taxon>Methanospirillaceae</taxon>
        <taxon>Methanospirillum</taxon>
    </lineage>
</organism>
<dbReference type="InterPro" id="IPR003265">
    <property type="entry name" value="HhH-GPD_domain"/>
</dbReference>
<evidence type="ECO:0000256" key="1">
    <source>
        <dbReference type="ARBA" id="ARBA00010817"/>
    </source>
</evidence>
<dbReference type="GO" id="GO:0043916">
    <property type="term" value="F:DNA-7-methylguanine glycosylase activity"/>
    <property type="evidence" value="ECO:0007669"/>
    <property type="project" value="TreeGrafter"/>
</dbReference>
<dbReference type="SMART" id="SM00478">
    <property type="entry name" value="ENDO3c"/>
    <property type="match status" value="1"/>
</dbReference>
<dbReference type="Gene3D" id="3.30.310.20">
    <property type="entry name" value="DNA-3-methyladenine glycosylase AlkA, N-terminal domain"/>
    <property type="match status" value="1"/>
</dbReference>
<dbReference type="HOGENOM" id="CLU_000445_72_3_2"/>
<comment type="similarity">
    <text evidence="1">Belongs to the alkylbase DNA glycosidase AlkA family.</text>
</comment>
<dbReference type="FunFam" id="1.10.340.30:FF:000004">
    <property type="entry name" value="DNA-3-methyladenine glycosylase II"/>
    <property type="match status" value="1"/>
</dbReference>
<proteinExistence type="inferred from homology"/>
<dbReference type="CDD" id="cd00056">
    <property type="entry name" value="ENDO3c"/>
    <property type="match status" value="1"/>
</dbReference>
<evidence type="ECO:0000256" key="3">
    <source>
        <dbReference type="ARBA" id="ARBA00023204"/>
    </source>
</evidence>